<evidence type="ECO:0000256" key="10">
    <source>
        <dbReference type="PIRSR" id="PIRSR016262-3"/>
    </source>
</evidence>
<dbReference type="PROSITE" id="PS01313">
    <property type="entry name" value="LIPB"/>
    <property type="match status" value="1"/>
</dbReference>
<dbReference type="PROSITE" id="PS51733">
    <property type="entry name" value="BPL_LPL_CATALYTIC"/>
    <property type="match status" value="1"/>
</dbReference>
<evidence type="ECO:0000256" key="9">
    <source>
        <dbReference type="PIRSR" id="PIRSR016262-2"/>
    </source>
</evidence>
<evidence type="ECO:0000256" key="8">
    <source>
        <dbReference type="PIRSR" id="PIRSR016262-1"/>
    </source>
</evidence>
<name>A0A2N4XXM5_9GAMM</name>
<keyword evidence="2 6" id="KW-0963">Cytoplasm</keyword>
<proteinExistence type="inferred from homology"/>
<feature type="site" description="Lowers pKa of active site Cys" evidence="6 10">
    <location>
        <position position="142"/>
    </location>
</feature>
<dbReference type="Pfam" id="PF21948">
    <property type="entry name" value="LplA-B_cat"/>
    <property type="match status" value="1"/>
</dbReference>
<evidence type="ECO:0000256" key="3">
    <source>
        <dbReference type="ARBA" id="ARBA00022679"/>
    </source>
</evidence>
<dbReference type="PANTHER" id="PTHR10993:SF7">
    <property type="entry name" value="LIPOYLTRANSFERASE 2, MITOCHONDRIAL-RELATED"/>
    <property type="match status" value="1"/>
</dbReference>
<feature type="active site" description="Acyl-thioester intermediate" evidence="6 8">
    <location>
        <position position="176"/>
    </location>
</feature>
<reference evidence="12 13" key="1">
    <citation type="submission" date="2017-06" db="EMBL/GenBank/DDBJ databases">
        <title>Metabolic interaction between xylem feeders and their symbionts.</title>
        <authorList>
            <person name="Chouaia B."/>
        </authorList>
    </citation>
    <scope>NUCLEOTIDE SEQUENCE [LARGE SCALE GENOMIC DNA]</scope>
    <source>
        <strain evidence="12 13">Gra</strain>
    </source>
</reference>
<comment type="subcellular location">
    <subcellularLocation>
        <location evidence="6">Cytoplasm</location>
    </subcellularLocation>
</comment>
<evidence type="ECO:0000259" key="11">
    <source>
        <dbReference type="PROSITE" id="PS51733"/>
    </source>
</evidence>
<evidence type="ECO:0000256" key="2">
    <source>
        <dbReference type="ARBA" id="ARBA00022490"/>
    </source>
</evidence>
<organism evidence="12 13">
    <name type="scientific">Candidatus Palibaumannia cicadellinicola</name>
    <dbReference type="NCBI Taxonomy" id="186490"/>
    <lineage>
        <taxon>Bacteria</taxon>
        <taxon>Pseudomonadati</taxon>
        <taxon>Pseudomonadota</taxon>
        <taxon>Gammaproteobacteria</taxon>
        <taxon>Candidatus Palibaumannia</taxon>
    </lineage>
</organism>
<evidence type="ECO:0000313" key="13">
    <source>
        <dbReference type="Proteomes" id="UP000234253"/>
    </source>
</evidence>
<dbReference type="HAMAP" id="MF_00013">
    <property type="entry name" value="LipB"/>
    <property type="match status" value="1"/>
</dbReference>
<dbReference type="InterPro" id="IPR020605">
    <property type="entry name" value="Octanoyltransferase_CS"/>
</dbReference>
<evidence type="ECO:0000256" key="4">
    <source>
        <dbReference type="ARBA" id="ARBA00023315"/>
    </source>
</evidence>
<dbReference type="GO" id="GO:0033819">
    <property type="term" value="F:lipoyl(octanoyl) transferase activity"/>
    <property type="evidence" value="ECO:0007669"/>
    <property type="project" value="UniProtKB-EC"/>
</dbReference>
<dbReference type="Proteomes" id="UP000234253">
    <property type="component" value="Unassembled WGS sequence"/>
</dbReference>
<feature type="binding site" evidence="6 9">
    <location>
        <begin position="78"/>
        <end position="85"/>
    </location>
    <ligand>
        <name>substrate</name>
    </ligand>
</feature>
<feature type="binding site" evidence="6 9">
    <location>
        <begin position="158"/>
        <end position="160"/>
    </location>
    <ligand>
        <name>substrate</name>
    </ligand>
</feature>
<keyword evidence="3 6" id="KW-0808">Transferase</keyword>
<feature type="binding site" evidence="6 9">
    <location>
        <begin position="145"/>
        <end position="147"/>
    </location>
    <ligand>
        <name>substrate</name>
    </ligand>
</feature>
<dbReference type="GO" id="GO:0005737">
    <property type="term" value="C:cytoplasm"/>
    <property type="evidence" value="ECO:0007669"/>
    <property type="project" value="UniProtKB-SubCell"/>
</dbReference>
<dbReference type="NCBIfam" id="TIGR00214">
    <property type="entry name" value="lipB"/>
    <property type="match status" value="1"/>
</dbReference>
<evidence type="ECO:0000256" key="1">
    <source>
        <dbReference type="ARBA" id="ARBA00004821"/>
    </source>
</evidence>
<dbReference type="UniPathway" id="UPA00538">
    <property type="reaction ID" value="UER00592"/>
</dbReference>
<dbReference type="NCBIfam" id="NF010922">
    <property type="entry name" value="PRK14342.1"/>
    <property type="match status" value="1"/>
</dbReference>
<dbReference type="PIRSF" id="PIRSF016262">
    <property type="entry name" value="LPLase"/>
    <property type="match status" value="1"/>
</dbReference>
<comment type="similarity">
    <text evidence="6 7">Belongs to the LipB family.</text>
</comment>
<evidence type="ECO:0000256" key="7">
    <source>
        <dbReference type="PIRNR" id="PIRNR016262"/>
    </source>
</evidence>
<dbReference type="InterPro" id="IPR004143">
    <property type="entry name" value="BPL_LPL_catalytic"/>
</dbReference>
<comment type="miscellaneous">
    <text evidence="6">In the reaction, the free carboxyl group of octanoic acid is attached via an amide linkage to the epsilon-amino group of a specific lysine residue of lipoyl domains of lipoate-dependent enzymes.</text>
</comment>
<dbReference type="SUPFAM" id="SSF55681">
    <property type="entry name" value="Class II aaRS and biotin synthetases"/>
    <property type="match status" value="1"/>
</dbReference>
<evidence type="ECO:0000256" key="5">
    <source>
        <dbReference type="ARBA" id="ARBA00024732"/>
    </source>
</evidence>
<dbReference type="FunFam" id="3.30.930.10:FF:000020">
    <property type="entry name" value="Octanoyltransferase"/>
    <property type="match status" value="1"/>
</dbReference>
<evidence type="ECO:0000256" key="6">
    <source>
        <dbReference type="HAMAP-Rule" id="MF_00013"/>
    </source>
</evidence>
<feature type="domain" description="BPL/LPL catalytic" evidence="11">
    <location>
        <begin position="39"/>
        <end position="215"/>
    </location>
</feature>
<comment type="catalytic activity">
    <reaction evidence="6 7">
        <text>octanoyl-[ACP] + L-lysyl-[protein] = N(6)-octanoyl-L-lysyl-[protein] + holo-[ACP] + H(+)</text>
        <dbReference type="Rhea" id="RHEA:17665"/>
        <dbReference type="Rhea" id="RHEA-COMP:9636"/>
        <dbReference type="Rhea" id="RHEA-COMP:9685"/>
        <dbReference type="Rhea" id="RHEA-COMP:9752"/>
        <dbReference type="Rhea" id="RHEA-COMP:9928"/>
        <dbReference type="ChEBI" id="CHEBI:15378"/>
        <dbReference type="ChEBI" id="CHEBI:29969"/>
        <dbReference type="ChEBI" id="CHEBI:64479"/>
        <dbReference type="ChEBI" id="CHEBI:78463"/>
        <dbReference type="ChEBI" id="CHEBI:78809"/>
        <dbReference type="EC" id="2.3.1.181"/>
    </reaction>
</comment>
<dbReference type="GO" id="GO:0009249">
    <property type="term" value="P:protein lipoylation"/>
    <property type="evidence" value="ECO:0007669"/>
    <property type="project" value="InterPro"/>
</dbReference>
<accession>A0A2N4XXM5</accession>
<dbReference type="OrthoDB" id="9787061at2"/>
<dbReference type="CDD" id="cd16444">
    <property type="entry name" value="LipB"/>
    <property type="match status" value="1"/>
</dbReference>
<comment type="caution">
    <text evidence="12">The sequence shown here is derived from an EMBL/GenBank/DDBJ whole genome shotgun (WGS) entry which is preliminary data.</text>
</comment>
<protein>
    <recommendedName>
        <fullName evidence="6 7">Octanoyltransferase</fullName>
        <ecNumber evidence="6 7">2.3.1.181</ecNumber>
    </recommendedName>
    <alternativeName>
        <fullName evidence="6">Lipoate-protein ligase B</fullName>
    </alternativeName>
    <alternativeName>
        <fullName evidence="6">Lipoyl/octanoyl transferase</fullName>
    </alternativeName>
    <alternativeName>
        <fullName evidence="6">Octanoyl-[acyl-carrier-protein]-protein N-octanoyltransferase</fullName>
    </alternativeName>
</protein>
<dbReference type="AlphaFoldDB" id="A0A2N4XXM5"/>
<dbReference type="EC" id="2.3.1.181" evidence="6 7"/>
<dbReference type="InterPro" id="IPR045864">
    <property type="entry name" value="aa-tRNA-synth_II/BPL/LPL"/>
</dbReference>
<gene>
    <name evidence="6" type="primary">lipB</name>
    <name evidence="12" type="ORF">CEX73_00205</name>
</gene>
<keyword evidence="4 6" id="KW-0012">Acyltransferase</keyword>
<comment type="function">
    <text evidence="5 6 7">Catalyzes the transfer of endogenously produced octanoic acid from octanoyl-acyl-carrier-protein onto the lipoyl domains of lipoate-dependent enzymes. Lipoyl-ACP can also act as a substrate although octanoyl-ACP is likely to be the physiological substrate.</text>
</comment>
<dbReference type="Gene3D" id="3.30.930.10">
    <property type="entry name" value="Bira Bifunctional Protein, Domain 2"/>
    <property type="match status" value="1"/>
</dbReference>
<dbReference type="InterPro" id="IPR000544">
    <property type="entry name" value="Octanoyltransferase"/>
</dbReference>
<dbReference type="PANTHER" id="PTHR10993">
    <property type="entry name" value="OCTANOYLTRANSFERASE"/>
    <property type="match status" value="1"/>
</dbReference>
<comment type="pathway">
    <text evidence="1 6 7">Protein modification; protein lipoylation via endogenous pathway; protein N(6)-(lipoyl)lysine from octanoyl-[acyl-carrier-protein]: step 1/2.</text>
</comment>
<dbReference type="EMBL" id="NJPO01000008">
    <property type="protein sequence ID" value="PLK59369.1"/>
    <property type="molecule type" value="Genomic_DNA"/>
</dbReference>
<evidence type="ECO:0000313" key="12">
    <source>
        <dbReference type="EMBL" id="PLK59369.1"/>
    </source>
</evidence>
<sequence length="228" mass="25305">MRDLGTTTQTDYLIIRQLGLQPYELVSLAMHSFTEQRRARTRDEIWLVQHQPVFTQGHAGKSEHLLMPGDIPVVQSDRGGQVTYHGPGQQLMYVMLDLRRRKLSVRHLVTLLEETVIATLSSFAITAYPRANAPGVYVGDDKICSIGLRIRNGCSLHGLALNITMDLAPLLRINPCGEAGLRMTQVSQLSSVTPVIEDVVMVLLEAFMSLLGTTTGVIKTWHPANYLT</sequence>